<gene>
    <name evidence="2" type="ORF">CYLTODRAFT_146812</name>
</gene>
<accession>A0A0D7AY89</accession>
<dbReference type="EMBL" id="KN880715">
    <property type="protein sequence ID" value="KIY63182.1"/>
    <property type="molecule type" value="Genomic_DNA"/>
</dbReference>
<keyword evidence="1" id="KW-0472">Membrane</keyword>
<name>A0A0D7AY89_9AGAR</name>
<dbReference type="Proteomes" id="UP000054007">
    <property type="component" value="Unassembled WGS sequence"/>
</dbReference>
<protein>
    <submittedName>
        <fullName evidence="2">Uncharacterized protein</fullName>
    </submittedName>
</protein>
<evidence type="ECO:0000256" key="1">
    <source>
        <dbReference type="SAM" id="Phobius"/>
    </source>
</evidence>
<keyword evidence="3" id="KW-1185">Reference proteome</keyword>
<evidence type="ECO:0000313" key="3">
    <source>
        <dbReference type="Proteomes" id="UP000054007"/>
    </source>
</evidence>
<keyword evidence="1" id="KW-1133">Transmembrane helix</keyword>
<keyword evidence="1" id="KW-0812">Transmembrane</keyword>
<feature type="transmembrane region" description="Helical" evidence="1">
    <location>
        <begin position="12"/>
        <end position="32"/>
    </location>
</feature>
<sequence length="55" mass="6139">MSVSPFTVPEDIFVGCTSPIAIITYVPYWALLSSDECEWHLRSCSGNTASEIVWE</sequence>
<organism evidence="2 3">
    <name type="scientific">Cylindrobasidium torrendii FP15055 ss-10</name>
    <dbReference type="NCBI Taxonomy" id="1314674"/>
    <lineage>
        <taxon>Eukaryota</taxon>
        <taxon>Fungi</taxon>
        <taxon>Dikarya</taxon>
        <taxon>Basidiomycota</taxon>
        <taxon>Agaricomycotina</taxon>
        <taxon>Agaricomycetes</taxon>
        <taxon>Agaricomycetidae</taxon>
        <taxon>Agaricales</taxon>
        <taxon>Marasmiineae</taxon>
        <taxon>Physalacriaceae</taxon>
        <taxon>Cylindrobasidium</taxon>
    </lineage>
</organism>
<reference evidence="2 3" key="1">
    <citation type="journal article" date="2015" name="Fungal Genet. Biol.">
        <title>Evolution of novel wood decay mechanisms in Agaricales revealed by the genome sequences of Fistulina hepatica and Cylindrobasidium torrendii.</title>
        <authorList>
            <person name="Floudas D."/>
            <person name="Held B.W."/>
            <person name="Riley R."/>
            <person name="Nagy L.G."/>
            <person name="Koehler G."/>
            <person name="Ransdell A.S."/>
            <person name="Younus H."/>
            <person name="Chow J."/>
            <person name="Chiniquy J."/>
            <person name="Lipzen A."/>
            <person name="Tritt A."/>
            <person name="Sun H."/>
            <person name="Haridas S."/>
            <person name="LaButti K."/>
            <person name="Ohm R.A."/>
            <person name="Kues U."/>
            <person name="Blanchette R.A."/>
            <person name="Grigoriev I.V."/>
            <person name="Minto R.E."/>
            <person name="Hibbett D.S."/>
        </authorList>
    </citation>
    <scope>NUCLEOTIDE SEQUENCE [LARGE SCALE GENOMIC DNA]</scope>
    <source>
        <strain evidence="2 3">FP15055 ss-10</strain>
    </source>
</reference>
<dbReference type="AlphaFoldDB" id="A0A0D7AY89"/>
<proteinExistence type="predicted"/>
<evidence type="ECO:0000313" key="2">
    <source>
        <dbReference type="EMBL" id="KIY63182.1"/>
    </source>
</evidence>